<evidence type="ECO:0000313" key="4">
    <source>
        <dbReference type="EMBL" id="GEU48436.1"/>
    </source>
</evidence>
<dbReference type="InterPro" id="IPR013103">
    <property type="entry name" value="RVT_2"/>
</dbReference>
<evidence type="ECO:0000256" key="1">
    <source>
        <dbReference type="SAM" id="Coils"/>
    </source>
</evidence>
<name>A0A6L2KGD8_TANCI</name>
<accession>A0A6L2KGD8</accession>
<feature type="domain" description="Reverse transcriptase Ty1/copia-type" evidence="3">
    <location>
        <begin position="909"/>
        <end position="964"/>
    </location>
</feature>
<feature type="domain" description="Reverse transcriptase Ty1/copia-type" evidence="3">
    <location>
        <begin position="823"/>
        <end position="906"/>
    </location>
</feature>
<reference evidence="4" key="1">
    <citation type="journal article" date="2019" name="Sci. Rep.">
        <title>Draft genome of Tanacetum cinerariifolium, the natural source of mosquito coil.</title>
        <authorList>
            <person name="Yamashiro T."/>
            <person name="Shiraishi A."/>
            <person name="Satake H."/>
            <person name="Nakayama K."/>
        </authorList>
    </citation>
    <scope>NUCLEOTIDE SEQUENCE</scope>
</reference>
<evidence type="ECO:0000256" key="2">
    <source>
        <dbReference type="SAM" id="MobiDB-lite"/>
    </source>
</evidence>
<keyword evidence="1" id="KW-0175">Coiled coil</keyword>
<dbReference type="EMBL" id="BKCJ010002421">
    <property type="protein sequence ID" value="GEU48436.1"/>
    <property type="molecule type" value="Genomic_DNA"/>
</dbReference>
<feature type="compositionally biased region" description="Low complexity" evidence="2">
    <location>
        <begin position="720"/>
        <end position="741"/>
    </location>
</feature>
<protein>
    <recommendedName>
        <fullName evidence="3">Reverse transcriptase Ty1/copia-type domain-containing protein</fullName>
    </recommendedName>
</protein>
<feature type="compositionally biased region" description="Polar residues" evidence="2">
    <location>
        <begin position="526"/>
        <end position="538"/>
    </location>
</feature>
<dbReference type="AlphaFoldDB" id="A0A6L2KGD8"/>
<feature type="coiled-coil region" evidence="1">
    <location>
        <begin position="265"/>
        <end position="320"/>
    </location>
</feature>
<feature type="non-terminal residue" evidence="4">
    <location>
        <position position="1"/>
    </location>
</feature>
<sequence>VFYFREERHDAAQASGVKRLCYYFRAVEETVEFHFCKFSTLSNLIDHLGSSKGLITLIGTIEKVDAVKRIRALLSCRGLDHIRQNQDDVNDGLGYKKKAVVVTLDPLALFAEKMKEGHFAKDCKKAKVKDYNYYKTKILLVKKDNDEQVLFAEDQAWMESSSDLDQEINANMVFMAKMEKVLSYSDESSSSSKETIAENADLLDQTKVLQDQLKVKHVVIDTHFECQAQYARLEEERYEYMIRYSTLCDNDKQHRKKIDEQEIFFDKMSHQLAEMNNNVLRLQEKILEKETKILELEGCVSNKYLEIEKCLERLNDYENKLYKIGQTNQTIHMIMPFKDNLYNGRKGIGFENPSYFKKAKDLRPSLYDEKVIGLGYTPMFLTHSNEALEIEKFKRQTSSLKPYVPNVISEKIIIDLEDEVVNILEEEKAHLETIEFLKSKGFESSENVSESENQSENDYQVVEKECVQVENSKVIAPGMFKLNVSQSVLPISVSKTSSASKNVEDKTKRKRHKRTSLKQNDKQKKGSSNTSNVDLSSVSHSKLNKDVKRYSRKDLLSCNNSHVGDASSVFVCNVAMNVSCEASEVIISFIKRTQVNLQLQVQRVRTDNDTEFKNKTLAKFFDELKPKGDIGVFVGYSKESATFRIYNKQSQKSSNPPVSQVSENSKKDLEDLFHNFYDKYFDASKIMKSSTMNVETTNVEIPSNEEEVFHESFESFLEESSSSSLNDDVQQSSEEVEVPSSNTQPVSNNMVHDVDETSTSHNVFNERLEHAYFDATTSFHDPSNVHTFYLPYPHEKIWTKDHPLYKIISDLKSNVRTRALRNVDWVSAMQDELDQFARLKRGLSIGYSQQEGIDYDETFAQVAQIKAIRLFFAYVAHKDFTVFQIDVKTVFLNGILKKEVYVGQPLDLMVKSFEMSMMGEMKFFLGLQVNQFSNGIFINQSKYILDILKRFGMENCDTVPTPVVEQAKLKLDLVGKPVDHTDYRSMVGSLMYVTLSRPDISLPHELSWRMLMELHDVI</sequence>
<organism evidence="4">
    <name type="scientific">Tanacetum cinerariifolium</name>
    <name type="common">Dalmatian daisy</name>
    <name type="synonym">Chrysanthemum cinerariifolium</name>
    <dbReference type="NCBI Taxonomy" id="118510"/>
    <lineage>
        <taxon>Eukaryota</taxon>
        <taxon>Viridiplantae</taxon>
        <taxon>Streptophyta</taxon>
        <taxon>Embryophyta</taxon>
        <taxon>Tracheophyta</taxon>
        <taxon>Spermatophyta</taxon>
        <taxon>Magnoliopsida</taxon>
        <taxon>eudicotyledons</taxon>
        <taxon>Gunneridae</taxon>
        <taxon>Pentapetalae</taxon>
        <taxon>asterids</taxon>
        <taxon>campanulids</taxon>
        <taxon>Asterales</taxon>
        <taxon>Asteraceae</taxon>
        <taxon>Asteroideae</taxon>
        <taxon>Anthemideae</taxon>
        <taxon>Anthemidinae</taxon>
        <taxon>Tanacetum</taxon>
    </lineage>
</organism>
<feature type="region of interest" description="Disordered" evidence="2">
    <location>
        <begin position="499"/>
        <end position="538"/>
    </location>
</feature>
<gene>
    <name evidence="4" type="ORF">Tci_020414</name>
</gene>
<comment type="caution">
    <text evidence="4">The sequence shown here is derived from an EMBL/GenBank/DDBJ whole genome shotgun (WGS) entry which is preliminary data.</text>
</comment>
<dbReference type="Pfam" id="PF07727">
    <property type="entry name" value="RVT_2"/>
    <property type="match status" value="2"/>
</dbReference>
<evidence type="ECO:0000259" key="3">
    <source>
        <dbReference type="Pfam" id="PF07727"/>
    </source>
</evidence>
<proteinExistence type="predicted"/>
<feature type="region of interest" description="Disordered" evidence="2">
    <location>
        <begin position="720"/>
        <end position="749"/>
    </location>
</feature>